<reference evidence="1 2" key="1">
    <citation type="submission" date="2018-06" db="EMBL/GenBank/DDBJ databases">
        <title>The complete genome sequence of a nosiheptide producer Streptomyces actuosus ATCC 25421: deducing the ability of producing a new class III lantibiotics.</title>
        <authorList>
            <person name="Liu W."/>
            <person name="Sun F."/>
            <person name="Hu Y."/>
        </authorList>
    </citation>
    <scope>NUCLEOTIDE SEQUENCE [LARGE SCALE GENOMIC DNA]</scope>
    <source>
        <strain evidence="1 2">ATCC 25421</strain>
    </source>
</reference>
<sequence>MEALPPDVAGTLTALLRGDDPVSVALRAQIPHAWVAGRCGCGCATVDLEVDRHAVPAAPAHESPAVEAGYSSPVAAAGGRPVSPGVLVLTDDGYLSRLEIYSVGDEPITAWPDPRHLDV</sequence>
<proteinExistence type="predicted"/>
<evidence type="ECO:0000313" key="2">
    <source>
        <dbReference type="Proteomes" id="UP000247634"/>
    </source>
</evidence>
<dbReference type="EMBL" id="CP029788">
    <property type="protein sequence ID" value="AWT45157.1"/>
    <property type="molecule type" value="Genomic_DNA"/>
</dbReference>
<gene>
    <name evidence="1" type="ORF">DMT42_24615</name>
</gene>
<evidence type="ECO:0000313" key="1">
    <source>
        <dbReference type="EMBL" id="AWT45157.1"/>
    </source>
</evidence>
<protein>
    <submittedName>
        <fullName evidence="1">Uncharacterized protein</fullName>
    </submittedName>
</protein>
<dbReference type="AlphaFoldDB" id="A0A2U9P6I8"/>
<dbReference type="OrthoDB" id="4280462at2"/>
<organism evidence="1 2">
    <name type="scientific">Streptomyces actuosus</name>
    <dbReference type="NCBI Taxonomy" id="1885"/>
    <lineage>
        <taxon>Bacteria</taxon>
        <taxon>Bacillati</taxon>
        <taxon>Actinomycetota</taxon>
        <taxon>Actinomycetes</taxon>
        <taxon>Kitasatosporales</taxon>
        <taxon>Streptomycetaceae</taxon>
        <taxon>Streptomyces</taxon>
    </lineage>
</organism>
<keyword evidence="2" id="KW-1185">Reference proteome</keyword>
<dbReference type="RefSeq" id="WP_110630032.1">
    <property type="nucleotide sequence ID" value="NZ_CP029788.1"/>
</dbReference>
<dbReference type="KEGG" id="sact:DMT42_24615"/>
<name>A0A2U9P6I8_STRAS</name>
<accession>A0A2U9P6I8</accession>
<dbReference type="Proteomes" id="UP000247634">
    <property type="component" value="Chromosome"/>
</dbReference>